<evidence type="ECO:0000256" key="1">
    <source>
        <dbReference type="SAM" id="MobiDB-lite"/>
    </source>
</evidence>
<dbReference type="OrthoDB" id="10439756at2759"/>
<accession>A0A9Q1CXN5</accession>
<reference evidence="2" key="1">
    <citation type="journal article" date="2023" name="Science">
        <title>Genome structures resolve the early diversification of teleost fishes.</title>
        <authorList>
            <person name="Parey E."/>
            <person name="Louis A."/>
            <person name="Montfort J."/>
            <person name="Bouchez O."/>
            <person name="Roques C."/>
            <person name="Iampietro C."/>
            <person name="Lluch J."/>
            <person name="Castinel A."/>
            <person name="Donnadieu C."/>
            <person name="Desvignes T."/>
            <person name="Floi Bucao C."/>
            <person name="Jouanno E."/>
            <person name="Wen M."/>
            <person name="Mejri S."/>
            <person name="Dirks R."/>
            <person name="Jansen H."/>
            <person name="Henkel C."/>
            <person name="Chen W.J."/>
            <person name="Zahm M."/>
            <person name="Cabau C."/>
            <person name="Klopp C."/>
            <person name="Thompson A.W."/>
            <person name="Robinson-Rechavi M."/>
            <person name="Braasch I."/>
            <person name="Lecointre G."/>
            <person name="Bobe J."/>
            <person name="Postlethwait J.H."/>
            <person name="Berthelot C."/>
            <person name="Roest Crollius H."/>
            <person name="Guiguen Y."/>
        </authorList>
    </citation>
    <scope>NUCLEOTIDE SEQUENCE</scope>
    <source>
        <strain evidence="2">Concon-B</strain>
    </source>
</reference>
<gene>
    <name evidence="2" type="ORF">COCON_G00215000</name>
</gene>
<dbReference type="EMBL" id="JAFJMO010000017">
    <property type="protein sequence ID" value="KAJ8252188.1"/>
    <property type="molecule type" value="Genomic_DNA"/>
</dbReference>
<protein>
    <submittedName>
        <fullName evidence="2">Uncharacterized protein</fullName>
    </submittedName>
</protein>
<organism evidence="2 3">
    <name type="scientific">Conger conger</name>
    <name type="common">Conger eel</name>
    <name type="synonym">Muraena conger</name>
    <dbReference type="NCBI Taxonomy" id="82655"/>
    <lineage>
        <taxon>Eukaryota</taxon>
        <taxon>Metazoa</taxon>
        <taxon>Chordata</taxon>
        <taxon>Craniata</taxon>
        <taxon>Vertebrata</taxon>
        <taxon>Euteleostomi</taxon>
        <taxon>Actinopterygii</taxon>
        <taxon>Neopterygii</taxon>
        <taxon>Teleostei</taxon>
        <taxon>Anguilliformes</taxon>
        <taxon>Congridae</taxon>
        <taxon>Conger</taxon>
    </lineage>
</organism>
<keyword evidence="3" id="KW-1185">Reference proteome</keyword>
<dbReference type="AlphaFoldDB" id="A0A9Q1CXN5"/>
<evidence type="ECO:0000313" key="2">
    <source>
        <dbReference type="EMBL" id="KAJ8252188.1"/>
    </source>
</evidence>
<feature type="compositionally biased region" description="Polar residues" evidence="1">
    <location>
        <begin position="15"/>
        <end position="24"/>
    </location>
</feature>
<evidence type="ECO:0000313" key="3">
    <source>
        <dbReference type="Proteomes" id="UP001152803"/>
    </source>
</evidence>
<feature type="region of interest" description="Disordered" evidence="1">
    <location>
        <begin position="1"/>
        <end position="74"/>
    </location>
</feature>
<sequence length="74" mass="7845">MGSGVSKDTEAAGAQNETGSQSMSKYPRIIITAASNDDLFGPPSDKPLIIREARPGTPIYVGRRPFPSSKAKSH</sequence>
<comment type="caution">
    <text evidence="2">The sequence shown here is derived from an EMBL/GenBank/DDBJ whole genome shotgun (WGS) entry which is preliminary data.</text>
</comment>
<name>A0A9Q1CXN5_CONCO</name>
<dbReference type="Proteomes" id="UP001152803">
    <property type="component" value="Unassembled WGS sequence"/>
</dbReference>
<proteinExistence type="predicted"/>